<protein>
    <submittedName>
        <fullName evidence="2">Uncharacterized protein</fullName>
    </submittedName>
</protein>
<name>A0A873WEK3_9CAUD</name>
<evidence type="ECO:0000256" key="1">
    <source>
        <dbReference type="SAM" id="Phobius"/>
    </source>
</evidence>
<organism evidence="2 3">
    <name type="scientific">Synechococcus phage S-H9-2</name>
    <dbReference type="NCBI Taxonomy" id="2783669"/>
    <lineage>
        <taxon>Viruses</taxon>
        <taxon>Duplodnaviria</taxon>
        <taxon>Heunggongvirae</taxon>
        <taxon>Uroviricota</taxon>
        <taxon>Caudoviricetes</taxon>
        <taxon>Pantevenvirales</taxon>
        <taxon>Kyanoviridae</taxon>
        <taxon>Yushanluvirus</taxon>
        <taxon>Yushanluvirus satich</taxon>
    </lineage>
</organism>
<reference evidence="2" key="1">
    <citation type="submission" date="2020-10" db="EMBL/GenBank/DDBJ databases">
        <title>The Isolation and Genome Sequence of a Novel Cyanophage S-H9-2 from the Yellow Sea, China.</title>
        <authorList>
            <person name="Jiang T."/>
            <person name="Luo L."/>
        </authorList>
    </citation>
    <scope>NUCLEOTIDE SEQUENCE</scope>
</reference>
<keyword evidence="1" id="KW-1133">Transmembrane helix</keyword>
<keyword evidence="1" id="KW-0472">Membrane</keyword>
<keyword evidence="3" id="KW-1185">Reference proteome</keyword>
<dbReference type="EMBL" id="MW147367">
    <property type="protein sequence ID" value="QPB08478.1"/>
    <property type="molecule type" value="Genomic_DNA"/>
</dbReference>
<dbReference type="Proteomes" id="UP000662754">
    <property type="component" value="Segment"/>
</dbReference>
<sequence>MTEEDKYALKEFRNGVALTLGVVGIGMLIIGAIAMNDTPIDQPSFEVVDTYKGCDIVRYAPHQVAEYKYFLYCENNK</sequence>
<accession>A0A873WEK3</accession>
<dbReference type="KEGG" id="vg:77945633"/>
<dbReference type="GeneID" id="77945633"/>
<evidence type="ECO:0000313" key="3">
    <source>
        <dbReference type="Proteomes" id="UP000662754"/>
    </source>
</evidence>
<feature type="transmembrane region" description="Helical" evidence="1">
    <location>
        <begin position="12"/>
        <end position="35"/>
    </location>
</feature>
<proteinExistence type="predicted"/>
<keyword evidence="1" id="KW-0812">Transmembrane</keyword>
<dbReference type="RefSeq" id="YP_010669463.1">
    <property type="nucleotide sequence ID" value="NC_070960.1"/>
</dbReference>
<evidence type="ECO:0000313" key="2">
    <source>
        <dbReference type="EMBL" id="QPB08478.1"/>
    </source>
</evidence>